<keyword evidence="3" id="KW-0680">Restriction system</keyword>
<reference evidence="6" key="2">
    <citation type="submission" date="2022-10" db="EMBL/GenBank/DDBJ databases">
        <authorList>
            <person name="Kostovova I."/>
            <person name="Moravkova M."/>
            <person name="Pechar R."/>
        </authorList>
    </citation>
    <scope>NUCLEOTIDE SEQUENCE</scope>
    <source>
        <strain evidence="6">M356A</strain>
    </source>
</reference>
<evidence type="ECO:0000256" key="1">
    <source>
        <dbReference type="ARBA" id="ARBA00022603"/>
    </source>
</evidence>
<dbReference type="SUPFAM" id="SSF53335">
    <property type="entry name" value="S-adenosyl-L-methionine-dependent methyltransferases"/>
    <property type="match status" value="1"/>
</dbReference>
<evidence type="ECO:0000259" key="5">
    <source>
        <dbReference type="Pfam" id="PF01555"/>
    </source>
</evidence>
<dbReference type="Gene3D" id="3.40.50.150">
    <property type="entry name" value="Vaccinia Virus protein VP39"/>
    <property type="match status" value="1"/>
</dbReference>
<name>A0A9X4ACX7_LACAM</name>
<dbReference type="GO" id="GO:0008170">
    <property type="term" value="F:N-methyltransferase activity"/>
    <property type="evidence" value="ECO:0007669"/>
    <property type="project" value="InterPro"/>
</dbReference>
<organism evidence="6 7">
    <name type="scientific">Lactobacillus amylovorus</name>
    <dbReference type="NCBI Taxonomy" id="1604"/>
    <lineage>
        <taxon>Bacteria</taxon>
        <taxon>Bacillati</taxon>
        <taxon>Bacillota</taxon>
        <taxon>Bacilli</taxon>
        <taxon>Lactobacillales</taxon>
        <taxon>Lactobacillaceae</taxon>
        <taxon>Lactobacillus</taxon>
    </lineage>
</organism>
<dbReference type="InterPro" id="IPR002941">
    <property type="entry name" value="DNA_methylase_N4/N6"/>
</dbReference>
<dbReference type="Pfam" id="PF01555">
    <property type="entry name" value="N6_N4_Mtase"/>
    <property type="match status" value="1"/>
</dbReference>
<keyword evidence="1" id="KW-0489">Methyltransferase</keyword>
<dbReference type="InterPro" id="IPR029063">
    <property type="entry name" value="SAM-dependent_MTases_sf"/>
</dbReference>
<dbReference type="InterPro" id="IPR001091">
    <property type="entry name" value="RM_Methyltransferase"/>
</dbReference>
<dbReference type="PRINTS" id="PR00508">
    <property type="entry name" value="S21N4MTFRASE"/>
</dbReference>
<dbReference type="EMBL" id="JAOTGU010000011">
    <property type="protein sequence ID" value="MDB6262427.1"/>
    <property type="molecule type" value="Genomic_DNA"/>
</dbReference>
<evidence type="ECO:0000256" key="2">
    <source>
        <dbReference type="ARBA" id="ARBA00022679"/>
    </source>
</evidence>
<dbReference type="AlphaFoldDB" id="A0A9X4ACX7"/>
<gene>
    <name evidence="6" type="ORF">ODV15_07680</name>
</gene>
<feature type="domain" description="DNA methylase N-4/N-6" evidence="5">
    <location>
        <begin position="42"/>
        <end position="247"/>
    </location>
</feature>
<proteinExistence type="inferred from homology"/>
<reference evidence="6" key="1">
    <citation type="journal article" date="2022" name="Microorganisms">
        <title>Antibiotic Susceptibility, Resistance Gene Determinants and Corresponding Genomic Regions in Lactobacillus amylovorus Isolates Derived from Wild Boars and Domestic Pigs.</title>
        <authorList>
            <person name="Moravkova M."/>
            <person name="Kostovova I."/>
            <person name="Kavanova K."/>
            <person name="Pechar R."/>
            <person name="Stanek S."/>
            <person name="Brychta A."/>
            <person name="Zeman M."/>
            <person name="Kubasova T."/>
        </authorList>
    </citation>
    <scope>NUCLEOTIDE SEQUENCE</scope>
    <source>
        <strain evidence="6">M356A</strain>
    </source>
</reference>
<comment type="caution">
    <text evidence="6">The sequence shown here is derived from an EMBL/GenBank/DDBJ whole genome shotgun (WGS) entry which is preliminary data.</text>
</comment>
<keyword evidence="2" id="KW-0808">Transferase</keyword>
<evidence type="ECO:0000256" key="3">
    <source>
        <dbReference type="ARBA" id="ARBA00022747"/>
    </source>
</evidence>
<accession>A0A9X4ACX7</accession>
<dbReference type="GO" id="GO:0032259">
    <property type="term" value="P:methylation"/>
    <property type="evidence" value="ECO:0007669"/>
    <property type="project" value="UniProtKB-KW"/>
</dbReference>
<dbReference type="RefSeq" id="WP_271870361.1">
    <property type="nucleotide sequence ID" value="NZ_JAOTGU010000011.1"/>
</dbReference>
<evidence type="ECO:0000313" key="7">
    <source>
        <dbReference type="Proteomes" id="UP001143700"/>
    </source>
</evidence>
<dbReference type="Proteomes" id="UP001143700">
    <property type="component" value="Unassembled WGS sequence"/>
</dbReference>
<comment type="similarity">
    <text evidence="4">Belongs to the N(4)/N(6)-methyltransferase family.</text>
</comment>
<evidence type="ECO:0000256" key="4">
    <source>
        <dbReference type="RuleBase" id="RU362026"/>
    </source>
</evidence>
<protein>
    <recommendedName>
        <fullName evidence="4">Methyltransferase</fullName>
        <ecNumber evidence="4">2.1.1.-</ecNumber>
    </recommendedName>
</protein>
<sequence>MNKTILDGLLNSKEYPFFKSMINNVVQGDTIAKMKELPDNSVDLLLVDLPYGTTQNKWDSVIPLPDLWEQYHRVVKENGAMIFTASGVFTAKLILSNPKEYKYNYTWIKSKATNFLNAKKQPLRKHEDILVFYRKQPTYNPQMTSGSAYSKGIRKDQITGSYGDFKPVLVKSKGKRYPVDVLYFKTAEAEGKVVHPTQKPVALGRYLIRTFSNPGDVVLDNTSGSGSFLVAALQEGRNFIGIEKNENVALFKKQKVDYIEVTKSRINQAVATTDPAILAHLKRINLLNIDRRRHKNLIL</sequence>
<dbReference type="EC" id="2.1.1.-" evidence="4"/>
<dbReference type="GO" id="GO:0009307">
    <property type="term" value="P:DNA restriction-modification system"/>
    <property type="evidence" value="ECO:0007669"/>
    <property type="project" value="UniProtKB-KW"/>
</dbReference>
<evidence type="ECO:0000313" key="6">
    <source>
        <dbReference type="EMBL" id="MDB6262427.1"/>
    </source>
</evidence>
<dbReference type="GO" id="GO:0003677">
    <property type="term" value="F:DNA binding"/>
    <property type="evidence" value="ECO:0007669"/>
    <property type="project" value="InterPro"/>
</dbReference>